<name>A0A844D5Z7_9BURK</name>
<keyword evidence="2" id="KW-1185">Reference proteome</keyword>
<protein>
    <submittedName>
        <fullName evidence="1">Uncharacterized protein</fullName>
    </submittedName>
</protein>
<evidence type="ECO:0000313" key="1">
    <source>
        <dbReference type="EMBL" id="MRW85265.1"/>
    </source>
</evidence>
<proteinExistence type="predicted"/>
<sequence length="66" mass="7554">MSTTVRNATSPKRVRFQIQARRAERADESAWFDMELIRPMSREASARAVVVLNKSVPEFVYRAVAV</sequence>
<reference evidence="1 2" key="1">
    <citation type="submission" date="2019-11" db="EMBL/GenBank/DDBJ databases">
        <title>Novel species isolated from a subtropical stream in China.</title>
        <authorList>
            <person name="Lu H."/>
        </authorList>
    </citation>
    <scope>NUCLEOTIDE SEQUENCE [LARGE SCALE GENOMIC DNA]</scope>
    <source>
        <strain evidence="1 2">FT26W</strain>
    </source>
</reference>
<evidence type="ECO:0000313" key="2">
    <source>
        <dbReference type="Proteomes" id="UP000439986"/>
    </source>
</evidence>
<accession>A0A844D5Z7</accession>
<comment type="caution">
    <text evidence="1">The sequence shown here is derived from an EMBL/GenBank/DDBJ whole genome shotgun (WGS) entry which is preliminary data.</text>
</comment>
<organism evidence="1 2">
    <name type="scientific">Duganella aquatilis</name>
    <dbReference type="NCBI Taxonomy" id="2666082"/>
    <lineage>
        <taxon>Bacteria</taxon>
        <taxon>Pseudomonadati</taxon>
        <taxon>Pseudomonadota</taxon>
        <taxon>Betaproteobacteria</taxon>
        <taxon>Burkholderiales</taxon>
        <taxon>Oxalobacteraceae</taxon>
        <taxon>Telluria group</taxon>
        <taxon>Duganella</taxon>
    </lineage>
</organism>
<gene>
    <name evidence="1" type="ORF">GJ698_14360</name>
</gene>
<dbReference type="EMBL" id="WKJL01000009">
    <property type="protein sequence ID" value="MRW85265.1"/>
    <property type="molecule type" value="Genomic_DNA"/>
</dbReference>
<dbReference type="Proteomes" id="UP000439986">
    <property type="component" value="Unassembled WGS sequence"/>
</dbReference>
<dbReference type="AlphaFoldDB" id="A0A844D5Z7"/>
<dbReference type="RefSeq" id="WP_154358299.1">
    <property type="nucleotide sequence ID" value="NZ_WKJL01000009.1"/>
</dbReference>